<dbReference type="AlphaFoldDB" id="A0A6G1F8C7"/>
<dbReference type="EMBL" id="SPHZ02000001">
    <property type="protein sequence ID" value="KAF0933150.1"/>
    <property type="molecule type" value="Genomic_DNA"/>
</dbReference>
<comment type="caution">
    <text evidence="2">The sequence shown here is derived from an EMBL/GenBank/DDBJ whole genome shotgun (WGS) entry which is preliminary data.</text>
</comment>
<keyword evidence="3" id="KW-1185">Reference proteome</keyword>
<evidence type="ECO:0000313" key="3">
    <source>
        <dbReference type="Proteomes" id="UP000479710"/>
    </source>
</evidence>
<evidence type="ECO:0000313" key="2">
    <source>
        <dbReference type="EMBL" id="KAF0933150.1"/>
    </source>
</evidence>
<name>A0A6G1F8C7_9ORYZ</name>
<accession>A0A6G1F8C7</accession>
<organism evidence="2 3">
    <name type="scientific">Oryza meyeriana var. granulata</name>
    <dbReference type="NCBI Taxonomy" id="110450"/>
    <lineage>
        <taxon>Eukaryota</taxon>
        <taxon>Viridiplantae</taxon>
        <taxon>Streptophyta</taxon>
        <taxon>Embryophyta</taxon>
        <taxon>Tracheophyta</taxon>
        <taxon>Spermatophyta</taxon>
        <taxon>Magnoliopsida</taxon>
        <taxon>Liliopsida</taxon>
        <taxon>Poales</taxon>
        <taxon>Poaceae</taxon>
        <taxon>BOP clade</taxon>
        <taxon>Oryzoideae</taxon>
        <taxon>Oryzeae</taxon>
        <taxon>Oryzinae</taxon>
        <taxon>Oryza</taxon>
        <taxon>Oryza meyeriana</taxon>
    </lineage>
</organism>
<evidence type="ECO:0000256" key="1">
    <source>
        <dbReference type="SAM" id="MobiDB-lite"/>
    </source>
</evidence>
<feature type="region of interest" description="Disordered" evidence="1">
    <location>
        <begin position="94"/>
        <end position="118"/>
    </location>
</feature>
<reference evidence="2 3" key="1">
    <citation type="submission" date="2019-11" db="EMBL/GenBank/DDBJ databases">
        <title>Whole genome sequence of Oryza granulata.</title>
        <authorList>
            <person name="Li W."/>
        </authorList>
    </citation>
    <scope>NUCLEOTIDE SEQUENCE [LARGE SCALE GENOMIC DNA]</scope>
    <source>
        <strain evidence="3">cv. Menghai</strain>
        <tissue evidence="2">Leaf</tissue>
    </source>
</reference>
<gene>
    <name evidence="2" type="ORF">E2562_014140</name>
</gene>
<protein>
    <submittedName>
        <fullName evidence="2">Uncharacterized protein</fullName>
    </submittedName>
</protein>
<dbReference type="Proteomes" id="UP000479710">
    <property type="component" value="Unassembled WGS sequence"/>
</dbReference>
<proteinExistence type="predicted"/>
<sequence>MGKGWPGLSTKRQSTIWRRWSLARAKMAASGGRRWCMVAARGDPGEERAREHEGAWKLRGNGEGVAGSLCMPSGDADFEGEGAPADVGVVGLSSCRTPWGDGENGEESGGGGGDSVRADMTRTWEREGAGMAATWEHVAWD</sequence>